<sequence length="82" mass="9824">MAFCNFFGDERPFSLEFEGYRSQIRSEAIIWANLFQVNFWQIPKGQNHIFRAIFPKCHFLSILEAADQRIRTRLFSTDNEVY</sequence>
<organism evidence="1 2">
    <name type="scientific">Linum trigynum</name>
    <dbReference type="NCBI Taxonomy" id="586398"/>
    <lineage>
        <taxon>Eukaryota</taxon>
        <taxon>Viridiplantae</taxon>
        <taxon>Streptophyta</taxon>
        <taxon>Embryophyta</taxon>
        <taxon>Tracheophyta</taxon>
        <taxon>Spermatophyta</taxon>
        <taxon>Magnoliopsida</taxon>
        <taxon>eudicotyledons</taxon>
        <taxon>Gunneridae</taxon>
        <taxon>Pentapetalae</taxon>
        <taxon>rosids</taxon>
        <taxon>fabids</taxon>
        <taxon>Malpighiales</taxon>
        <taxon>Linaceae</taxon>
        <taxon>Linum</taxon>
    </lineage>
</organism>
<accession>A0AAV2D6M3</accession>
<dbReference type="EMBL" id="OZ034815">
    <property type="protein sequence ID" value="CAL1366635.1"/>
    <property type="molecule type" value="Genomic_DNA"/>
</dbReference>
<dbReference type="Proteomes" id="UP001497516">
    <property type="component" value="Chromosome 2"/>
</dbReference>
<gene>
    <name evidence="1" type="ORF">LTRI10_LOCUS10727</name>
</gene>
<name>A0AAV2D6M3_9ROSI</name>
<reference evidence="1 2" key="1">
    <citation type="submission" date="2024-04" db="EMBL/GenBank/DDBJ databases">
        <authorList>
            <person name="Fracassetti M."/>
        </authorList>
    </citation>
    <scope>NUCLEOTIDE SEQUENCE [LARGE SCALE GENOMIC DNA]</scope>
</reference>
<dbReference type="AlphaFoldDB" id="A0AAV2D6M3"/>
<keyword evidence="2" id="KW-1185">Reference proteome</keyword>
<evidence type="ECO:0000313" key="1">
    <source>
        <dbReference type="EMBL" id="CAL1366635.1"/>
    </source>
</evidence>
<evidence type="ECO:0000313" key="2">
    <source>
        <dbReference type="Proteomes" id="UP001497516"/>
    </source>
</evidence>
<proteinExistence type="predicted"/>
<protein>
    <submittedName>
        <fullName evidence="1">Uncharacterized protein</fullName>
    </submittedName>
</protein>